<accession>A0ABW7TH64</accession>
<dbReference type="EMBL" id="JBIRRB010000025">
    <property type="protein sequence ID" value="MFI0915496.1"/>
    <property type="molecule type" value="Genomic_DNA"/>
</dbReference>
<dbReference type="RefSeq" id="WP_397615060.1">
    <property type="nucleotide sequence ID" value="NZ_JBIRRB010000025.1"/>
</dbReference>
<dbReference type="SUPFAM" id="SSF53686">
    <property type="entry name" value="Tryptophan synthase beta subunit-like PLP-dependent enzymes"/>
    <property type="match status" value="1"/>
</dbReference>
<protein>
    <submittedName>
        <fullName evidence="4">Pyridoxal-phosphate dependent enzyme</fullName>
    </submittedName>
</protein>
<evidence type="ECO:0000313" key="4">
    <source>
        <dbReference type="EMBL" id="MFI0915496.1"/>
    </source>
</evidence>
<gene>
    <name evidence="4" type="ORF">ACH4TF_34505</name>
</gene>
<evidence type="ECO:0000256" key="1">
    <source>
        <dbReference type="ARBA" id="ARBA00001933"/>
    </source>
</evidence>
<dbReference type="InterPro" id="IPR036052">
    <property type="entry name" value="TrpB-like_PALP_sf"/>
</dbReference>
<comment type="caution">
    <text evidence="4">The sequence shown here is derived from an EMBL/GenBank/DDBJ whole genome shotgun (WGS) entry which is preliminary data.</text>
</comment>
<dbReference type="InterPro" id="IPR050214">
    <property type="entry name" value="Cys_Synth/Cystath_Beta-Synth"/>
</dbReference>
<evidence type="ECO:0000313" key="5">
    <source>
        <dbReference type="Proteomes" id="UP001611162"/>
    </source>
</evidence>
<dbReference type="Gene3D" id="3.40.50.1100">
    <property type="match status" value="2"/>
</dbReference>
<evidence type="ECO:0000256" key="2">
    <source>
        <dbReference type="ARBA" id="ARBA00022898"/>
    </source>
</evidence>
<proteinExistence type="predicted"/>
<keyword evidence="2" id="KW-0663">Pyridoxal phosphate</keyword>
<evidence type="ECO:0000259" key="3">
    <source>
        <dbReference type="Pfam" id="PF00291"/>
    </source>
</evidence>
<sequence length="313" mass="32826">MVPELAALRATIGDTPLVQVPSREGRGNIWLKLESGNATESVKARTAYALLCAAVVRTGSPQLRLVEYSSGSLAFALAEFSAALGFDLHVVVPHHAPESMCTRLSRTGALVSRAEQGTGFLGAMDRAAQLAAEENRHFLLQHCAVETVAMHRETTGAEVVRQLKAAGQEPMALAASVGTGGTVLGMALALRQIWPECAALAVFPQEGPYGDPLPPTSAPRMKGTGGLGHGLRQPLLVPYERGFRFERVSLSRAQQAMVTLRSEHGLAVSSSGAGAWLAASEVVDTAARPRGTAVAVVASRGTTEEWADVGTGK</sequence>
<dbReference type="InterPro" id="IPR001216">
    <property type="entry name" value="P-phosphate_BS"/>
</dbReference>
<name>A0ABW7TH64_9ACTN</name>
<comment type="cofactor">
    <cofactor evidence="1">
        <name>pyridoxal 5'-phosphate</name>
        <dbReference type="ChEBI" id="CHEBI:597326"/>
    </cofactor>
</comment>
<dbReference type="Pfam" id="PF00291">
    <property type="entry name" value="PALP"/>
    <property type="match status" value="1"/>
</dbReference>
<dbReference type="PROSITE" id="PS00901">
    <property type="entry name" value="CYS_SYNTHASE"/>
    <property type="match status" value="1"/>
</dbReference>
<keyword evidence="5" id="KW-1185">Reference proteome</keyword>
<dbReference type="InterPro" id="IPR001926">
    <property type="entry name" value="TrpB-like_PALP"/>
</dbReference>
<dbReference type="Proteomes" id="UP001611162">
    <property type="component" value="Unassembled WGS sequence"/>
</dbReference>
<feature type="domain" description="Tryptophan synthase beta chain-like PALP" evidence="3">
    <location>
        <begin position="10"/>
        <end position="297"/>
    </location>
</feature>
<organism evidence="4 5">
    <name type="scientific">Streptomyces abikoensis</name>
    <dbReference type="NCBI Taxonomy" id="97398"/>
    <lineage>
        <taxon>Bacteria</taxon>
        <taxon>Bacillati</taxon>
        <taxon>Actinomycetota</taxon>
        <taxon>Actinomycetes</taxon>
        <taxon>Kitasatosporales</taxon>
        <taxon>Streptomycetaceae</taxon>
        <taxon>Streptomyces</taxon>
    </lineage>
</organism>
<reference evidence="4 5" key="1">
    <citation type="submission" date="2024-10" db="EMBL/GenBank/DDBJ databases">
        <title>The Natural Products Discovery Center: Release of the First 8490 Sequenced Strains for Exploring Actinobacteria Biosynthetic Diversity.</title>
        <authorList>
            <person name="Kalkreuter E."/>
            <person name="Kautsar S.A."/>
            <person name="Yang D."/>
            <person name="Bader C.D."/>
            <person name="Teijaro C.N."/>
            <person name="Fluegel L."/>
            <person name="Davis C.M."/>
            <person name="Simpson J.R."/>
            <person name="Lauterbach L."/>
            <person name="Steele A.D."/>
            <person name="Gui C."/>
            <person name="Meng S."/>
            <person name="Li G."/>
            <person name="Viehrig K."/>
            <person name="Ye F."/>
            <person name="Su P."/>
            <person name="Kiefer A.F."/>
            <person name="Nichols A."/>
            <person name="Cepeda A.J."/>
            <person name="Yan W."/>
            <person name="Fan B."/>
            <person name="Jiang Y."/>
            <person name="Adhikari A."/>
            <person name="Zheng C.-J."/>
            <person name="Schuster L."/>
            <person name="Cowan T.M."/>
            <person name="Smanski M.J."/>
            <person name="Chevrette M.G."/>
            <person name="De Carvalho L.P.S."/>
            <person name="Shen B."/>
        </authorList>
    </citation>
    <scope>NUCLEOTIDE SEQUENCE [LARGE SCALE GENOMIC DNA]</scope>
    <source>
        <strain evidence="4 5">NPDC020979</strain>
    </source>
</reference>
<dbReference type="PANTHER" id="PTHR10314">
    <property type="entry name" value="CYSTATHIONINE BETA-SYNTHASE"/>
    <property type="match status" value="1"/>
</dbReference>